<evidence type="ECO:0000259" key="11">
    <source>
        <dbReference type="Pfam" id="PF18317"/>
    </source>
</evidence>
<feature type="binding site" evidence="8">
    <location>
        <position position="86"/>
    </location>
    <ligand>
        <name>NADP(+)</name>
        <dbReference type="ChEBI" id="CHEBI:58349"/>
    </ligand>
</feature>
<dbReference type="Pfam" id="PF01488">
    <property type="entry name" value="Shikimate_DH"/>
    <property type="match status" value="1"/>
</dbReference>
<feature type="binding site" evidence="8">
    <location>
        <position position="247"/>
    </location>
    <ligand>
        <name>NADP(+)</name>
        <dbReference type="ChEBI" id="CHEBI:58349"/>
    </ligand>
</feature>
<dbReference type="UniPathway" id="UPA00053">
    <property type="reaction ID" value="UER00087"/>
</dbReference>
<dbReference type="AlphaFoldDB" id="A9CUQ9"/>
<proteinExistence type="inferred from homology"/>
<dbReference type="PANTHER" id="PTHR21089:SF1">
    <property type="entry name" value="BIFUNCTIONAL 3-DEHYDROQUINATE DEHYDRATASE_SHIKIMATE DEHYDROGENASE, CHLOROPLASTIC"/>
    <property type="match status" value="1"/>
</dbReference>
<evidence type="ECO:0000256" key="3">
    <source>
        <dbReference type="ARBA" id="ARBA00022605"/>
    </source>
</evidence>
<reference evidence="12 13" key="1">
    <citation type="submission" date="2007-10" db="EMBL/GenBank/DDBJ databases">
        <authorList>
            <person name="Wagner-Dobler I."/>
            <person name="Ferriera S."/>
            <person name="Johnson J."/>
            <person name="Kravitz S."/>
            <person name="Beeson K."/>
            <person name="Sutton G."/>
            <person name="Rogers Y.-H."/>
            <person name="Friedman R."/>
            <person name="Frazier M."/>
            <person name="Venter J.C."/>
        </authorList>
    </citation>
    <scope>NUCLEOTIDE SEQUENCE [LARGE SCALE GENOMIC DNA]</scope>
    <source>
        <strain evidence="12 13">DFL-43</strain>
    </source>
</reference>
<dbReference type="GO" id="GO:0004764">
    <property type="term" value="F:shikimate 3-dehydrogenase (NADP+) activity"/>
    <property type="evidence" value="ECO:0007669"/>
    <property type="project" value="UniProtKB-UniRule"/>
</dbReference>
<protein>
    <recommendedName>
        <fullName evidence="2 8">Shikimate dehydrogenase (NADP(+))</fullName>
        <shortName evidence="8">SDH</shortName>
        <ecNumber evidence="2 8">1.1.1.25</ecNumber>
    </recommendedName>
</protein>
<dbReference type="Pfam" id="PF08501">
    <property type="entry name" value="Shikimate_dh_N"/>
    <property type="match status" value="1"/>
</dbReference>
<dbReference type="InterPro" id="IPR011342">
    <property type="entry name" value="Shikimate_DH"/>
</dbReference>
<reference evidence="12 13" key="2">
    <citation type="submission" date="2012-06" db="EMBL/GenBank/DDBJ databases">
        <authorList>
            <person name="Fiebig A."/>
        </authorList>
    </citation>
    <scope>NUCLEOTIDE SEQUENCE [LARGE SCALE GENOMIC DNA]</scope>
    <source>
        <strain evidence="12 13">DFL-43</strain>
    </source>
</reference>
<dbReference type="GO" id="GO:0008652">
    <property type="term" value="P:amino acid biosynthetic process"/>
    <property type="evidence" value="ECO:0007669"/>
    <property type="project" value="UniProtKB-KW"/>
</dbReference>
<dbReference type="Gene3D" id="3.40.50.720">
    <property type="entry name" value="NAD(P)-binding Rossmann-like Domain"/>
    <property type="match status" value="1"/>
</dbReference>
<feature type="domain" description="Shikimate dehydrogenase substrate binding N-terminal" evidence="10">
    <location>
        <begin position="13"/>
        <end position="97"/>
    </location>
</feature>
<keyword evidence="13" id="KW-1185">Reference proteome</keyword>
<gene>
    <name evidence="8" type="primary">aroE</name>
    <name evidence="12" type="ORF">HPDFL43_18717</name>
</gene>
<dbReference type="GO" id="GO:0005829">
    <property type="term" value="C:cytosol"/>
    <property type="evidence" value="ECO:0007669"/>
    <property type="project" value="TreeGrafter"/>
</dbReference>
<feature type="binding site" evidence="8">
    <location>
        <position position="254"/>
    </location>
    <ligand>
        <name>shikimate</name>
        <dbReference type="ChEBI" id="CHEBI:36208"/>
    </ligand>
</feature>
<dbReference type="GO" id="GO:0050661">
    <property type="term" value="F:NADP binding"/>
    <property type="evidence" value="ECO:0007669"/>
    <property type="project" value="InterPro"/>
</dbReference>
<keyword evidence="3 8" id="KW-0028">Amino-acid biosynthesis</keyword>
<dbReference type="eggNOG" id="COG0169">
    <property type="taxonomic scope" value="Bacteria"/>
</dbReference>
<comment type="catalytic activity">
    <reaction evidence="7 8">
        <text>shikimate + NADP(+) = 3-dehydroshikimate + NADPH + H(+)</text>
        <dbReference type="Rhea" id="RHEA:17737"/>
        <dbReference type="ChEBI" id="CHEBI:15378"/>
        <dbReference type="ChEBI" id="CHEBI:16630"/>
        <dbReference type="ChEBI" id="CHEBI:36208"/>
        <dbReference type="ChEBI" id="CHEBI:57783"/>
        <dbReference type="ChEBI" id="CHEBI:58349"/>
        <dbReference type="EC" id="1.1.1.25"/>
    </reaction>
</comment>
<dbReference type="EMBL" id="ABIA03000001">
    <property type="protein sequence ID" value="EDQ35256.1"/>
    <property type="molecule type" value="Genomic_DNA"/>
</dbReference>
<feature type="binding site" evidence="8">
    <location>
        <begin position="135"/>
        <end position="139"/>
    </location>
    <ligand>
        <name>NADP(+)</name>
        <dbReference type="ChEBI" id="CHEBI:58349"/>
    </ligand>
</feature>
<dbReference type="Pfam" id="PF18317">
    <property type="entry name" value="SDH_C"/>
    <property type="match status" value="1"/>
</dbReference>
<dbReference type="SUPFAM" id="SSF51735">
    <property type="entry name" value="NAD(P)-binding Rossmann-fold domains"/>
    <property type="match status" value="1"/>
</dbReference>
<dbReference type="RefSeq" id="WP_007199487.1">
    <property type="nucleotide sequence ID" value="NZ_CM002917.1"/>
</dbReference>
<dbReference type="GO" id="GO:0019632">
    <property type="term" value="P:shikimate metabolic process"/>
    <property type="evidence" value="ECO:0007669"/>
    <property type="project" value="InterPro"/>
</dbReference>
<dbReference type="InterPro" id="IPR022893">
    <property type="entry name" value="Shikimate_DH_fam"/>
</dbReference>
<dbReference type="PANTHER" id="PTHR21089">
    <property type="entry name" value="SHIKIMATE DEHYDROGENASE"/>
    <property type="match status" value="1"/>
</dbReference>
<comment type="similarity">
    <text evidence="8">Belongs to the shikimate dehydrogenase family.</text>
</comment>
<dbReference type="InterPro" id="IPR041121">
    <property type="entry name" value="SDH_C"/>
</dbReference>
<evidence type="ECO:0000313" key="12">
    <source>
        <dbReference type="EMBL" id="EDQ35256.1"/>
    </source>
</evidence>
<dbReference type="EC" id="1.1.1.25" evidence="2 8"/>
<feature type="binding site" evidence="8">
    <location>
        <position position="110"/>
    </location>
    <ligand>
        <name>shikimate</name>
        <dbReference type="ChEBI" id="CHEBI:36208"/>
    </ligand>
</feature>
<sequence length="284" mass="30148">MADQNPLHPRAFVIGDPISHSRSPLIHRHWLETAGIKGSYDPVHIRESDLKRFVAALKDGTSSYAGGNVTLPHKQAIADLVDNIDETAKQIGAVNTVWLEAGRLCATNTDSHGFSANLDELEPGWDRGKTAVVFGAGGASRAILHALKARGFTSIRIVNRTLARAQELSDRFGGGVSAHSIDELDDVSSGANLFVNTTSLGMGGTPVPDIDFSRLATGALVTDIVYVPLVTPIMAMAASQGLATVDGLGMLLHQAAPGFEKWFGRTPAVTKSLRDLVIADIEAH</sequence>
<dbReference type="GO" id="GO:0009073">
    <property type="term" value="P:aromatic amino acid family biosynthetic process"/>
    <property type="evidence" value="ECO:0007669"/>
    <property type="project" value="UniProtKB-KW"/>
</dbReference>
<organism evidence="12 13">
    <name type="scientific">Hoeflea phototrophica (strain DSM 17068 / NCIMB 14078 / DFL-43)</name>
    <dbReference type="NCBI Taxonomy" id="411684"/>
    <lineage>
        <taxon>Bacteria</taxon>
        <taxon>Pseudomonadati</taxon>
        <taxon>Pseudomonadota</taxon>
        <taxon>Alphaproteobacteria</taxon>
        <taxon>Hyphomicrobiales</taxon>
        <taxon>Rhizobiaceae</taxon>
        <taxon>Hoeflea</taxon>
    </lineage>
</organism>
<keyword evidence="6 8" id="KW-0057">Aromatic amino acid biosynthesis</keyword>
<dbReference type="Gene3D" id="3.40.50.10860">
    <property type="entry name" value="Leucine Dehydrogenase, chain A, domain 1"/>
    <property type="match status" value="1"/>
</dbReference>
<dbReference type="InterPro" id="IPR046346">
    <property type="entry name" value="Aminoacid_DH-like_N_sf"/>
</dbReference>
<feature type="domain" description="SDH C-terminal" evidence="11">
    <location>
        <begin position="247"/>
        <end position="269"/>
    </location>
</feature>
<feature type="binding site" evidence="8">
    <location>
        <position position="226"/>
    </location>
    <ligand>
        <name>shikimate</name>
        <dbReference type="ChEBI" id="CHEBI:36208"/>
    </ligand>
</feature>
<evidence type="ECO:0000256" key="8">
    <source>
        <dbReference type="HAMAP-Rule" id="MF_00222"/>
    </source>
</evidence>
<dbReference type="HOGENOM" id="CLU_044063_2_0_5"/>
<dbReference type="OrthoDB" id="9792692at2"/>
<dbReference type="SUPFAM" id="SSF53223">
    <property type="entry name" value="Aminoacid dehydrogenase-like, N-terminal domain"/>
    <property type="match status" value="1"/>
</dbReference>
<evidence type="ECO:0000256" key="7">
    <source>
        <dbReference type="ARBA" id="ARBA00049442"/>
    </source>
</evidence>
<feature type="binding site" evidence="8">
    <location>
        <begin position="159"/>
        <end position="164"/>
    </location>
    <ligand>
        <name>NADP(+)</name>
        <dbReference type="ChEBI" id="CHEBI:58349"/>
    </ligand>
</feature>
<dbReference type="NCBIfam" id="NF001312">
    <property type="entry name" value="PRK00258.1-4"/>
    <property type="match status" value="1"/>
</dbReference>
<feature type="binding site" evidence="8">
    <location>
        <begin position="21"/>
        <end position="23"/>
    </location>
    <ligand>
        <name>shikimate</name>
        <dbReference type="ChEBI" id="CHEBI:36208"/>
    </ligand>
</feature>
<evidence type="ECO:0000313" key="13">
    <source>
        <dbReference type="Proteomes" id="UP000004291"/>
    </source>
</evidence>
<feature type="active site" description="Proton acceptor" evidence="8">
    <location>
        <position position="74"/>
    </location>
</feature>
<evidence type="ECO:0000256" key="1">
    <source>
        <dbReference type="ARBA" id="ARBA00004871"/>
    </source>
</evidence>
<comment type="caution">
    <text evidence="12">The sequence shown here is derived from an EMBL/GenBank/DDBJ whole genome shotgun (WGS) entry which is preliminary data.</text>
</comment>
<evidence type="ECO:0000256" key="6">
    <source>
        <dbReference type="ARBA" id="ARBA00023141"/>
    </source>
</evidence>
<comment type="function">
    <text evidence="8">Involved in the biosynthesis of the chorismate, which leads to the biosynthesis of aromatic amino acids. Catalyzes the reversible NADPH linked reduction of 3-dehydroshikimate (DHSA) to yield shikimate (SA).</text>
</comment>
<evidence type="ECO:0000256" key="4">
    <source>
        <dbReference type="ARBA" id="ARBA00022857"/>
    </source>
</evidence>
<feature type="binding site" evidence="8">
    <location>
        <position position="95"/>
    </location>
    <ligand>
        <name>shikimate</name>
        <dbReference type="ChEBI" id="CHEBI:36208"/>
    </ligand>
</feature>
<dbReference type="CDD" id="cd01065">
    <property type="entry name" value="NAD_bind_Shikimate_DH"/>
    <property type="match status" value="1"/>
</dbReference>
<accession>A9CUQ9</accession>
<comment type="pathway">
    <text evidence="1 8">Metabolic intermediate biosynthesis; chorismate biosynthesis; chorismate from D-erythrose 4-phosphate and phosphoenolpyruvate: step 4/7.</text>
</comment>
<keyword evidence="5 8" id="KW-0560">Oxidoreductase</keyword>
<name>A9CUQ9_HOEPD</name>
<evidence type="ECO:0000259" key="9">
    <source>
        <dbReference type="Pfam" id="PF01488"/>
    </source>
</evidence>
<dbReference type="HAMAP" id="MF_00222">
    <property type="entry name" value="Shikimate_DH_AroE"/>
    <property type="match status" value="1"/>
</dbReference>
<dbReference type="InterPro" id="IPR006151">
    <property type="entry name" value="Shikm_DH/Glu-tRNA_Rdtase"/>
</dbReference>
<dbReference type="STRING" id="411684.HPDFL43_18717"/>
<evidence type="ECO:0000259" key="10">
    <source>
        <dbReference type="Pfam" id="PF08501"/>
    </source>
</evidence>
<dbReference type="InterPro" id="IPR013708">
    <property type="entry name" value="Shikimate_DH-bd_N"/>
</dbReference>
<dbReference type="GO" id="GO:0009423">
    <property type="term" value="P:chorismate biosynthetic process"/>
    <property type="evidence" value="ECO:0007669"/>
    <property type="project" value="UniProtKB-UniRule"/>
</dbReference>
<feature type="binding site" evidence="8">
    <location>
        <position position="224"/>
    </location>
    <ligand>
        <name>NADP(+)</name>
        <dbReference type="ChEBI" id="CHEBI:58349"/>
    </ligand>
</feature>
<feature type="binding site" evidence="8">
    <location>
        <position position="70"/>
    </location>
    <ligand>
        <name>shikimate</name>
        <dbReference type="ChEBI" id="CHEBI:36208"/>
    </ligand>
</feature>
<evidence type="ECO:0000256" key="5">
    <source>
        <dbReference type="ARBA" id="ARBA00023002"/>
    </source>
</evidence>
<keyword evidence="4 8" id="KW-0521">NADP</keyword>
<feature type="domain" description="Quinate/shikimate 5-dehydrogenase/glutamyl-tRNA reductase" evidence="9">
    <location>
        <begin position="128"/>
        <end position="198"/>
    </location>
</feature>
<evidence type="ECO:0000256" key="2">
    <source>
        <dbReference type="ARBA" id="ARBA00012962"/>
    </source>
</evidence>
<dbReference type="InterPro" id="IPR036291">
    <property type="entry name" value="NAD(P)-bd_dom_sf"/>
</dbReference>
<comment type="subunit">
    <text evidence="8">Homodimer.</text>
</comment>
<dbReference type="Proteomes" id="UP000004291">
    <property type="component" value="Chromosome"/>
</dbReference>
<dbReference type="NCBIfam" id="TIGR00507">
    <property type="entry name" value="aroE"/>
    <property type="match status" value="1"/>
</dbReference>